<sequence length="79" mass="9122">MVNAFLVLEKPIVILDEAVLNLTVLPNDIDITKITNDRYSALMDLGRMDYAFRCGLRNAMLKNKWIPVATFNTLRFRYA</sequence>
<proteinExistence type="predicted"/>
<gene>
    <name evidence="1" type="ORF">DFR30_1842</name>
</gene>
<keyword evidence="2" id="KW-1185">Reference proteome</keyword>
<name>A0A4R1HD75_9GAMM</name>
<organism evidence="1 2">
    <name type="scientific">Thiogranum longum</name>
    <dbReference type="NCBI Taxonomy" id="1537524"/>
    <lineage>
        <taxon>Bacteria</taxon>
        <taxon>Pseudomonadati</taxon>
        <taxon>Pseudomonadota</taxon>
        <taxon>Gammaproteobacteria</taxon>
        <taxon>Chromatiales</taxon>
        <taxon>Ectothiorhodospiraceae</taxon>
        <taxon>Thiogranum</taxon>
    </lineage>
</organism>
<evidence type="ECO:0000313" key="1">
    <source>
        <dbReference type="EMBL" id="TCK18563.1"/>
    </source>
</evidence>
<comment type="caution">
    <text evidence="1">The sequence shown here is derived from an EMBL/GenBank/DDBJ whole genome shotgun (WGS) entry which is preliminary data.</text>
</comment>
<dbReference type="Proteomes" id="UP000295707">
    <property type="component" value="Unassembled WGS sequence"/>
</dbReference>
<evidence type="ECO:0000313" key="2">
    <source>
        <dbReference type="Proteomes" id="UP000295707"/>
    </source>
</evidence>
<protein>
    <submittedName>
        <fullName evidence="1">Uncharacterized protein</fullName>
    </submittedName>
</protein>
<dbReference type="AlphaFoldDB" id="A0A4R1HD75"/>
<dbReference type="EMBL" id="SMFX01000001">
    <property type="protein sequence ID" value="TCK18563.1"/>
    <property type="molecule type" value="Genomic_DNA"/>
</dbReference>
<accession>A0A4R1HD75</accession>
<dbReference type="InterPro" id="IPR029069">
    <property type="entry name" value="HotDog_dom_sf"/>
</dbReference>
<reference evidence="1 2" key="1">
    <citation type="submission" date="2019-03" db="EMBL/GenBank/DDBJ databases">
        <title>Genomic Encyclopedia of Type Strains, Phase IV (KMG-IV): sequencing the most valuable type-strain genomes for metagenomic binning, comparative biology and taxonomic classification.</title>
        <authorList>
            <person name="Goeker M."/>
        </authorList>
    </citation>
    <scope>NUCLEOTIDE SEQUENCE [LARGE SCALE GENOMIC DNA]</scope>
    <source>
        <strain evidence="1 2">DSM 19610</strain>
    </source>
</reference>
<dbReference type="SUPFAM" id="SSF54637">
    <property type="entry name" value="Thioesterase/thiol ester dehydrase-isomerase"/>
    <property type="match status" value="1"/>
</dbReference>